<protein>
    <submittedName>
        <fullName evidence="3">Uncharacterized protein</fullName>
    </submittedName>
</protein>
<organism evidence="3 4">
    <name type="scientific">Actinomadura syzygii</name>
    <dbReference type="NCBI Taxonomy" id="1427538"/>
    <lineage>
        <taxon>Bacteria</taxon>
        <taxon>Bacillati</taxon>
        <taxon>Actinomycetota</taxon>
        <taxon>Actinomycetes</taxon>
        <taxon>Streptosporangiales</taxon>
        <taxon>Thermomonosporaceae</taxon>
        <taxon>Actinomadura</taxon>
    </lineage>
</organism>
<keyword evidence="4" id="KW-1185">Reference proteome</keyword>
<evidence type="ECO:0000313" key="3">
    <source>
        <dbReference type="EMBL" id="TYC17719.1"/>
    </source>
</evidence>
<proteinExistence type="predicted"/>
<dbReference type="RefSeq" id="WP_148348860.1">
    <property type="nucleotide sequence ID" value="NZ_VSFF01000002.1"/>
</dbReference>
<feature type="region of interest" description="Disordered" evidence="1">
    <location>
        <begin position="332"/>
        <end position="361"/>
    </location>
</feature>
<feature type="transmembrane region" description="Helical" evidence="2">
    <location>
        <begin position="558"/>
        <end position="581"/>
    </location>
</feature>
<feature type="region of interest" description="Disordered" evidence="1">
    <location>
        <begin position="378"/>
        <end position="408"/>
    </location>
</feature>
<accession>A0A5D0UKQ3</accession>
<evidence type="ECO:0000313" key="4">
    <source>
        <dbReference type="Proteomes" id="UP000322634"/>
    </source>
</evidence>
<reference evidence="3 4" key="1">
    <citation type="submission" date="2019-08" db="EMBL/GenBank/DDBJ databases">
        <title>Actinomadura sp. nov. CYP1-5 isolated from mountain soil.</title>
        <authorList>
            <person name="Songsumanus A."/>
            <person name="Kuncharoen N."/>
            <person name="Kudo T."/>
            <person name="Yuki M."/>
            <person name="Igarashi Y."/>
            <person name="Tanasupawat S."/>
        </authorList>
    </citation>
    <scope>NUCLEOTIDE SEQUENCE [LARGE SCALE GENOMIC DNA]</scope>
    <source>
        <strain evidence="3 4">GKU157</strain>
    </source>
</reference>
<keyword evidence="2" id="KW-0472">Membrane</keyword>
<evidence type="ECO:0000256" key="1">
    <source>
        <dbReference type="SAM" id="MobiDB-lite"/>
    </source>
</evidence>
<feature type="compositionally biased region" description="Basic and acidic residues" evidence="1">
    <location>
        <begin position="348"/>
        <end position="358"/>
    </location>
</feature>
<name>A0A5D0UKQ3_9ACTN</name>
<keyword evidence="2" id="KW-0812">Transmembrane</keyword>
<sequence length="582" mass="62515">MTEVPIDQIEFRWHPQDDLTGIAHSFPYGAQFDRWNSLLKQYAGVSGRGGAVAAQARSSAVYLTYQDGTAALLLRSRDPRALPLFERNARHGAGAGRLDLVARALIAPETVLTAERAMRIMVSDPDALFDPLPGQARPGALQRLSWPGIDGGVRPGEKIELQAREYTGVLAPVLAAVLADPDRPVTVVLPPDDIRQSMWRSRALGLLWASRLLLQPLLRGELGHALHDWRPTFSTCEAPQSSSDGRDDIWLAFRERGPDGPPIGDGPRVVHLAQPLRGQSPLEAAANRLAEIYAADGDQCLQLVANAVRGQRTLADKIEAVACSHAIAAALSPPHPLSRQPVQPAGNTRERAVRRPPAEHVPAAVPATAPVGEAVPAMAGARASGPPPAAPPEPAQQRRPPAPRPGDKFLSHLYQRLAQTRDRQGVLRTVNWIAARTAAGARLDAAEVSEVLETLGRRGWFADELRPLAAGPERMADLLQPIFAAAGHDERLEAQLRSWHVGGPPPVLADALAVLAARLEPDRADWLAGHCLRHDVPRNRSGAPAALVTLLRWPGTKWPVAVGALAWLAPVLLVIVGLLALA</sequence>
<gene>
    <name evidence="3" type="ORF">FXF65_07010</name>
</gene>
<dbReference type="EMBL" id="VSFF01000002">
    <property type="protein sequence ID" value="TYC17719.1"/>
    <property type="molecule type" value="Genomic_DNA"/>
</dbReference>
<comment type="caution">
    <text evidence="3">The sequence shown here is derived from an EMBL/GenBank/DDBJ whole genome shotgun (WGS) entry which is preliminary data.</text>
</comment>
<evidence type="ECO:0000256" key="2">
    <source>
        <dbReference type="SAM" id="Phobius"/>
    </source>
</evidence>
<dbReference type="OrthoDB" id="3470020at2"/>
<dbReference type="Proteomes" id="UP000322634">
    <property type="component" value="Unassembled WGS sequence"/>
</dbReference>
<keyword evidence="2" id="KW-1133">Transmembrane helix</keyword>
<dbReference type="AlphaFoldDB" id="A0A5D0UKQ3"/>
<feature type="compositionally biased region" description="Pro residues" evidence="1">
    <location>
        <begin position="385"/>
        <end position="404"/>
    </location>
</feature>